<dbReference type="Proteomes" id="UP000228934">
    <property type="component" value="Unassembled WGS sequence"/>
</dbReference>
<evidence type="ECO:0000313" key="2">
    <source>
        <dbReference type="Proteomes" id="UP000228934"/>
    </source>
</evidence>
<evidence type="ECO:0000313" key="1">
    <source>
        <dbReference type="EMBL" id="PIO24357.1"/>
    </source>
</evidence>
<reference evidence="2" key="1">
    <citation type="journal article" date="2017" name="Nat. Commun.">
        <title>The North American bullfrog draft genome provides insight into hormonal regulation of long noncoding RNA.</title>
        <authorList>
            <person name="Hammond S.A."/>
            <person name="Warren R.L."/>
            <person name="Vandervalk B.P."/>
            <person name="Kucuk E."/>
            <person name="Khan H."/>
            <person name="Gibb E.A."/>
            <person name="Pandoh P."/>
            <person name="Kirk H."/>
            <person name="Zhao Y."/>
            <person name="Jones M."/>
            <person name="Mungall A.J."/>
            <person name="Coope R."/>
            <person name="Pleasance S."/>
            <person name="Moore R.A."/>
            <person name="Holt R.A."/>
            <person name="Round J.M."/>
            <person name="Ohora S."/>
            <person name="Walle B.V."/>
            <person name="Veldhoen N."/>
            <person name="Helbing C.C."/>
            <person name="Birol I."/>
        </authorList>
    </citation>
    <scope>NUCLEOTIDE SEQUENCE [LARGE SCALE GENOMIC DNA]</scope>
</reference>
<proteinExistence type="predicted"/>
<protein>
    <submittedName>
        <fullName evidence="1">Uncharacterized protein</fullName>
    </submittedName>
</protein>
<dbReference type="EMBL" id="KV952322">
    <property type="protein sequence ID" value="PIO24357.1"/>
    <property type="molecule type" value="Genomic_DNA"/>
</dbReference>
<sequence length="73" mass="8184">AVWTDKHTPEPHGCDMVTWSSPGCCFWLGWDSSPQPQSISLLMIGKSHETCVELYQTDALNNFGLPCKIDHVH</sequence>
<accession>A0A2G9R905</accession>
<organism evidence="1 2">
    <name type="scientific">Aquarana catesbeiana</name>
    <name type="common">American bullfrog</name>
    <name type="synonym">Rana catesbeiana</name>
    <dbReference type="NCBI Taxonomy" id="8400"/>
    <lineage>
        <taxon>Eukaryota</taxon>
        <taxon>Metazoa</taxon>
        <taxon>Chordata</taxon>
        <taxon>Craniata</taxon>
        <taxon>Vertebrata</taxon>
        <taxon>Euteleostomi</taxon>
        <taxon>Amphibia</taxon>
        <taxon>Batrachia</taxon>
        <taxon>Anura</taxon>
        <taxon>Neobatrachia</taxon>
        <taxon>Ranoidea</taxon>
        <taxon>Ranidae</taxon>
        <taxon>Aquarana</taxon>
    </lineage>
</organism>
<dbReference type="AlphaFoldDB" id="A0A2G9R905"/>
<keyword evidence="2" id="KW-1185">Reference proteome</keyword>
<gene>
    <name evidence="1" type="ORF">AB205_0015500</name>
</gene>
<feature type="non-terminal residue" evidence="1">
    <location>
        <position position="1"/>
    </location>
</feature>
<name>A0A2G9R905_AQUCT</name>